<feature type="domain" description="Apple" evidence="3">
    <location>
        <begin position="336"/>
        <end position="423"/>
    </location>
</feature>
<dbReference type="AlphaFoldDB" id="A0A0G4IBR5"/>
<evidence type="ECO:0000313" key="4">
    <source>
        <dbReference type="EMBL" id="CEM54607.1"/>
    </source>
</evidence>
<sequence length="512" mass="54153">MTWRLLLHSVLLVSLAIPSAVSLQQKAKATITTFLSSHTSEKSRTMTESLTSTLSRSRDGEREGEVAPAICAESLAACSGTSTVEGNDCSFVPKNATGVRVGKCKSSSSGLFCGDDVPEESALVCKDHVVDDPCEVCGAPGTCQVLGGSTMYCRKLPPKCPKGTIDAGAFNDVPGCGLNCDDRFGVRDIEECMEECEDTVGCNSFSFAPEGADSSYPNETVCTLYSDLNATATWGYGQQFCIMKLECPNGTTQVGDLQSDIYGCGLESCGDRYGKTLEECREHCKDNNSCKSFSFAPVGGDEGYPDKTVCTIYDSDTANSQHGPQQILCQFDRAACPPGTEDVGEFNDVSGCGLTACDARTGNATVEECAEHCRATNSCNSFSFAPLGGDSGYPNDTVCTLYSETNATAVWGTQNFCTLLFACPNNTVQIGELNDDISGCGLEACDARFNKTTISACRDHCNATSSCVSFSFAPIGGDRGLPDVPVCTLYDKAVPDSTYGPKQLMCGMIASS</sequence>
<dbReference type="PROSITE" id="PS50948">
    <property type="entry name" value="PAN"/>
    <property type="match status" value="3"/>
</dbReference>
<dbReference type="Pfam" id="PF14295">
    <property type="entry name" value="PAN_4"/>
    <property type="match status" value="2"/>
</dbReference>
<gene>
    <name evidence="4" type="ORF">Cvel_12900</name>
</gene>
<protein>
    <recommendedName>
        <fullName evidence="3">Apple domain-containing protein</fullName>
    </recommendedName>
</protein>
<feature type="chain" id="PRO_5005192831" description="Apple domain-containing protein" evidence="2">
    <location>
        <begin position="23"/>
        <end position="512"/>
    </location>
</feature>
<reference evidence="4" key="1">
    <citation type="submission" date="2014-11" db="EMBL/GenBank/DDBJ databases">
        <authorList>
            <person name="Otto D Thomas"/>
            <person name="Naeem Raeece"/>
        </authorList>
    </citation>
    <scope>NUCLEOTIDE SEQUENCE</scope>
</reference>
<dbReference type="InterPro" id="IPR003609">
    <property type="entry name" value="Pan_app"/>
</dbReference>
<proteinExistence type="predicted"/>
<evidence type="ECO:0000259" key="3">
    <source>
        <dbReference type="PROSITE" id="PS50948"/>
    </source>
</evidence>
<feature type="compositionally biased region" description="Low complexity" evidence="1">
    <location>
        <begin position="46"/>
        <end position="55"/>
    </location>
</feature>
<feature type="domain" description="Apple" evidence="3">
    <location>
        <begin position="247"/>
        <end position="335"/>
    </location>
</feature>
<dbReference type="PhylomeDB" id="A0A0G4IBR5"/>
<feature type="region of interest" description="Disordered" evidence="1">
    <location>
        <begin position="42"/>
        <end position="61"/>
    </location>
</feature>
<feature type="signal peptide" evidence="2">
    <location>
        <begin position="1"/>
        <end position="22"/>
    </location>
</feature>
<keyword evidence="2" id="KW-0732">Signal</keyword>
<evidence type="ECO:0000256" key="2">
    <source>
        <dbReference type="SAM" id="SignalP"/>
    </source>
</evidence>
<accession>A0A0G4IBR5</accession>
<feature type="domain" description="Apple" evidence="3">
    <location>
        <begin position="160"/>
        <end position="241"/>
    </location>
</feature>
<dbReference type="Pfam" id="PF00024">
    <property type="entry name" value="PAN_1"/>
    <property type="match status" value="2"/>
</dbReference>
<organism evidence="4">
    <name type="scientific">Chromera velia CCMP2878</name>
    <dbReference type="NCBI Taxonomy" id="1169474"/>
    <lineage>
        <taxon>Eukaryota</taxon>
        <taxon>Sar</taxon>
        <taxon>Alveolata</taxon>
        <taxon>Colpodellida</taxon>
        <taxon>Chromeraceae</taxon>
        <taxon>Chromera</taxon>
    </lineage>
</organism>
<dbReference type="EMBL" id="CDMZ01005801">
    <property type="protein sequence ID" value="CEM54607.1"/>
    <property type="molecule type" value="Genomic_DNA"/>
</dbReference>
<dbReference type="VEuPathDB" id="CryptoDB:Cvel_12900"/>
<name>A0A0G4IBR5_9ALVE</name>
<evidence type="ECO:0000256" key="1">
    <source>
        <dbReference type="SAM" id="MobiDB-lite"/>
    </source>
</evidence>